<sequence>MTKWTNDEHTHYSPAQRSFAADMMNLGPASTMGRELLTVIIQTGVVVLLLFVVFPDRLAESWRWLLLAATVIYFAVRFVAGIPKWRRR</sequence>
<gene>
    <name evidence="2" type="ORF">NCTC10918_01847</name>
</gene>
<feature type="transmembrane region" description="Helical" evidence="1">
    <location>
        <begin position="36"/>
        <end position="55"/>
    </location>
</feature>
<proteinExistence type="predicted"/>
<evidence type="ECO:0000313" key="2">
    <source>
        <dbReference type="EMBL" id="VEJ30563.1"/>
    </source>
</evidence>
<accession>A0A3S4Z1U4</accession>
<dbReference type="RefSeq" id="WP_141121341.1">
    <property type="nucleotide sequence ID" value="NZ_JAPWAP010000007.1"/>
</dbReference>
<keyword evidence="1" id="KW-0812">Transmembrane</keyword>
<dbReference type="Proteomes" id="UP000270988">
    <property type="component" value="Chromosome"/>
</dbReference>
<dbReference type="AlphaFoldDB" id="A0A3S4Z1U4"/>
<reference evidence="2 3" key="1">
    <citation type="submission" date="2018-12" db="EMBL/GenBank/DDBJ databases">
        <authorList>
            <consortium name="Pathogen Informatics"/>
        </authorList>
    </citation>
    <scope>NUCLEOTIDE SEQUENCE [LARGE SCALE GENOMIC DNA]</scope>
    <source>
        <strain evidence="2 3">NCTC10918</strain>
    </source>
</reference>
<evidence type="ECO:0000256" key="1">
    <source>
        <dbReference type="SAM" id="Phobius"/>
    </source>
</evidence>
<keyword evidence="1" id="KW-1133">Transmembrane helix</keyword>
<dbReference type="EMBL" id="LR134521">
    <property type="protein sequence ID" value="VEJ30563.1"/>
    <property type="molecule type" value="Genomic_DNA"/>
</dbReference>
<organism evidence="2 3">
    <name type="scientific">Rothia dentocariosa</name>
    <dbReference type="NCBI Taxonomy" id="2047"/>
    <lineage>
        <taxon>Bacteria</taxon>
        <taxon>Bacillati</taxon>
        <taxon>Actinomycetota</taxon>
        <taxon>Actinomycetes</taxon>
        <taxon>Micrococcales</taxon>
        <taxon>Micrococcaceae</taxon>
        <taxon>Rothia</taxon>
    </lineage>
</organism>
<keyword evidence="1" id="KW-0472">Membrane</keyword>
<feature type="transmembrane region" description="Helical" evidence="1">
    <location>
        <begin position="61"/>
        <end position="80"/>
    </location>
</feature>
<name>A0A3S4Z1U4_9MICC</name>
<evidence type="ECO:0000313" key="3">
    <source>
        <dbReference type="Proteomes" id="UP000270988"/>
    </source>
</evidence>
<protein>
    <submittedName>
        <fullName evidence="2">Uncharacterized protein</fullName>
    </submittedName>
</protein>